<dbReference type="InterPro" id="IPR002048">
    <property type="entry name" value="EF_hand_dom"/>
</dbReference>
<gene>
    <name evidence="3" type="ORF">JIN83_16700</name>
</gene>
<feature type="transmembrane region" description="Helical" evidence="1">
    <location>
        <begin position="36"/>
        <end position="54"/>
    </location>
</feature>
<dbReference type="PROSITE" id="PS00018">
    <property type="entry name" value="EF_HAND_1"/>
    <property type="match status" value="1"/>
</dbReference>
<organism evidence="3 4">
    <name type="scientific">Oceaniferula flava</name>
    <dbReference type="NCBI Taxonomy" id="2800421"/>
    <lineage>
        <taxon>Bacteria</taxon>
        <taxon>Pseudomonadati</taxon>
        <taxon>Verrucomicrobiota</taxon>
        <taxon>Verrucomicrobiia</taxon>
        <taxon>Verrucomicrobiales</taxon>
        <taxon>Verrucomicrobiaceae</taxon>
        <taxon>Oceaniferula</taxon>
    </lineage>
</organism>
<accession>A0AAE2SF70</accession>
<dbReference type="Proteomes" id="UP000634206">
    <property type="component" value="Unassembled WGS sequence"/>
</dbReference>
<evidence type="ECO:0000313" key="4">
    <source>
        <dbReference type="Proteomes" id="UP000634206"/>
    </source>
</evidence>
<dbReference type="InterPro" id="IPR018247">
    <property type="entry name" value="EF_Hand_1_Ca_BS"/>
</dbReference>
<dbReference type="GO" id="GO:0005509">
    <property type="term" value="F:calcium ion binding"/>
    <property type="evidence" value="ECO:0007669"/>
    <property type="project" value="InterPro"/>
</dbReference>
<keyword evidence="1" id="KW-1133">Transmembrane helix</keyword>
<reference evidence="3" key="1">
    <citation type="submission" date="2021-01" db="EMBL/GenBank/DDBJ databases">
        <title>Modified the classification status of verrucomicrobia.</title>
        <authorList>
            <person name="Feng X."/>
        </authorList>
    </citation>
    <scope>NUCLEOTIDE SEQUENCE</scope>
    <source>
        <strain evidence="3">5K15</strain>
    </source>
</reference>
<feature type="domain" description="EF-hand" evidence="2">
    <location>
        <begin position="54"/>
        <end position="89"/>
    </location>
</feature>
<comment type="caution">
    <text evidence="3">The sequence shown here is derived from an EMBL/GenBank/DDBJ whole genome shotgun (WGS) entry which is preliminary data.</text>
</comment>
<feature type="transmembrane region" description="Helical" evidence="1">
    <location>
        <begin position="6"/>
        <end position="24"/>
    </location>
</feature>
<sequence length="138" mass="15557">MEIFTNIIGVLALLSPIIICALRIPLRNRGIGAGRIFYFAVFVMWIGCVVPVYLHNTHLEWRMHSFDVDGDGLINPDEMNSDARQALDDFANDSPGSSGYPLFAIFGALIWCSSVFVADHFIRLCWRLLQKRKAKNLA</sequence>
<keyword evidence="1" id="KW-0812">Transmembrane</keyword>
<dbReference type="PROSITE" id="PS50222">
    <property type="entry name" value="EF_HAND_2"/>
    <property type="match status" value="1"/>
</dbReference>
<dbReference type="AlphaFoldDB" id="A0AAE2SF70"/>
<dbReference type="RefSeq" id="WP_309491229.1">
    <property type="nucleotide sequence ID" value="NZ_JAENIG010000030.1"/>
</dbReference>
<evidence type="ECO:0000313" key="3">
    <source>
        <dbReference type="EMBL" id="MBK1856609.1"/>
    </source>
</evidence>
<name>A0AAE2SF70_9BACT</name>
<evidence type="ECO:0000256" key="1">
    <source>
        <dbReference type="SAM" id="Phobius"/>
    </source>
</evidence>
<feature type="transmembrane region" description="Helical" evidence="1">
    <location>
        <begin position="102"/>
        <end position="126"/>
    </location>
</feature>
<dbReference type="EMBL" id="JAENIG010000030">
    <property type="protein sequence ID" value="MBK1856609.1"/>
    <property type="molecule type" value="Genomic_DNA"/>
</dbReference>
<evidence type="ECO:0000259" key="2">
    <source>
        <dbReference type="PROSITE" id="PS50222"/>
    </source>
</evidence>
<proteinExistence type="predicted"/>
<protein>
    <recommendedName>
        <fullName evidence="2">EF-hand domain-containing protein</fullName>
    </recommendedName>
</protein>
<keyword evidence="1" id="KW-0472">Membrane</keyword>
<keyword evidence="4" id="KW-1185">Reference proteome</keyword>